<evidence type="ECO:0000259" key="4">
    <source>
        <dbReference type="PROSITE" id="PS01124"/>
    </source>
</evidence>
<evidence type="ECO:0000256" key="1">
    <source>
        <dbReference type="ARBA" id="ARBA00023015"/>
    </source>
</evidence>
<gene>
    <name evidence="5" type="ORF">SAMN04488111_3246</name>
</gene>
<dbReference type="Pfam" id="PF12833">
    <property type="entry name" value="HTH_18"/>
    <property type="match status" value="1"/>
</dbReference>
<dbReference type="Gene3D" id="1.10.10.60">
    <property type="entry name" value="Homeodomain-like"/>
    <property type="match status" value="2"/>
</dbReference>
<dbReference type="Proteomes" id="UP000198412">
    <property type="component" value="Unassembled WGS sequence"/>
</dbReference>
<dbReference type="PANTHER" id="PTHR43280">
    <property type="entry name" value="ARAC-FAMILY TRANSCRIPTIONAL REGULATOR"/>
    <property type="match status" value="1"/>
</dbReference>
<dbReference type="InterPro" id="IPR018060">
    <property type="entry name" value="HTH_AraC"/>
</dbReference>
<evidence type="ECO:0000256" key="3">
    <source>
        <dbReference type="ARBA" id="ARBA00023163"/>
    </source>
</evidence>
<organism evidence="5 6">
    <name type="scientific">Lutibacter flavus</name>
    <dbReference type="NCBI Taxonomy" id="691689"/>
    <lineage>
        <taxon>Bacteria</taxon>
        <taxon>Pseudomonadati</taxon>
        <taxon>Bacteroidota</taxon>
        <taxon>Flavobacteriia</taxon>
        <taxon>Flavobacteriales</taxon>
        <taxon>Flavobacteriaceae</taxon>
        <taxon>Lutibacter</taxon>
    </lineage>
</organism>
<dbReference type="InterPro" id="IPR020449">
    <property type="entry name" value="Tscrpt_reg_AraC-type_HTH"/>
</dbReference>
<dbReference type="GO" id="GO:0043565">
    <property type="term" value="F:sequence-specific DNA binding"/>
    <property type="evidence" value="ECO:0007669"/>
    <property type="project" value="InterPro"/>
</dbReference>
<dbReference type="PANTHER" id="PTHR43280:SF27">
    <property type="entry name" value="TRANSCRIPTIONAL REGULATOR MTLR"/>
    <property type="match status" value="1"/>
</dbReference>
<keyword evidence="6" id="KW-1185">Reference proteome</keyword>
<dbReference type="GO" id="GO:0003700">
    <property type="term" value="F:DNA-binding transcription factor activity"/>
    <property type="evidence" value="ECO:0007669"/>
    <property type="project" value="InterPro"/>
</dbReference>
<reference evidence="6" key="1">
    <citation type="submission" date="2017-06" db="EMBL/GenBank/DDBJ databases">
        <authorList>
            <person name="Varghese N."/>
            <person name="Submissions S."/>
        </authorList>
    </citation>
    <scope>NUCLEOTIDE SEQUENCE [LARGE SCALE GENOMIC DNA]</scope>
    <source>
        <strain evidence="6">DSM 27993</strain>
    </source>
</reference>
<dbReference type="SUPFAM" id="SSF46689">
    <property type="entry name" value="Homeodomain-like"/>
    <property type="match status" value="2"/>
</dbReference>
<name>A0A238ZD83_9FLAO</name>
<protein>
    <submittedName>
        <fullName evidence="5">Transcriptional regulator, AraC family</fullName>
    </submittedName>
</protein>
<dbReference type="PRINTS" id="PR00032">
    <property type="entry name" value="HTHARAC"/>
</dbReference>
<dbReference type="PROSITE" id="PS01124">
    <property type="entry name" value="HTH_ARAC_FAMILY_2"/>
    <property type="match status" value="1"/>
</dbReference>
<evidence type="ECO:0000313" key="5">
    <source>
        <dbReference type="EMBL" id="SNR81240.1"/>
    </source>
</evidence>
<keyword evidence="1" id="KW-0805">Transcription regulation</keyword>
<keyword evidence="2" id="KW-0238">DNA-binding</keyword>
<dbReference type="EMBL" id="FZNX01000006">
    <property type="protein sequence ID" value="SNR81240.1"/>
    <property type="molecule type" value="Genomic_DNA"/>
</dbReference>
<evidence type="ECO:0000256" key="2">
    <source>
        <dbReference type="ARBA" id="ARBA00023125"/>
    </source>
</evidence>
<proteinExistence type="predicted"/>
<dbReference type="SMART" id="SM00342">
    <property type="entry name" value="HTH_ARAC"/>
    <property type="match status" value="1"/>
</dbReference>
<dbReference type="PROSITE" id="PS00041">
    <property type="entry name" value="HTH_ARAC_FAMILY_1"/>
    <property type="match status" value="1"/>
</dbReference>
<feature type="domain" description="HTH araC/xylS-type" evidence="4">
    <location>
        <begin position="192"/>
        <end position="290"/>
    </location>
</feature>
<accession>A0A238ZD83</accession>
<keyword evidence="3" id="KW-0804">Transcription</keyword>
<dbReference type="InterPro" id="IPR018062">
    <property type="entry name" value="HTH_AraC-typ_CS"/>
</dbReference>
<sequence length="298" mass="34529">MHKVFTMKNIKPTFKKLNPEFGSSIRVKKHNNKVESDLPFWHFHPELELIYVNKAKGKRHIGSHLSYFNNSQLILIGSNLPHSGFADRFTTNGSEIVVQFKEDFLGENFINIPEMHLVKGLFAKAKKGILFNVDAKKEIGPKIESLVNYEGMNRLIHFLEILKDLAETKNYSLLNVDGFAFEIEPQDNKKIDIIFSFVSNNFNRSIPLDEIAEKVSMTVPAFCRYFKKSTSKTFTQFVNEFRIVHATKLLSENQTSITEICFESGFNNFSHFNKLFKKFTGRSPLKYRNEMKQLVVQK</sequence>
<dbReference type="AlphaFoldDB" id="A0A238ZD83"/>
<evidence type="ECO:0000313" key="6">
    <source>
        <dbReference type="Proteomes" id="UP000198412"/>
    </source>
</evidence>
<dbReference type="InterPro" id="IPR009057">
    <property type="entry name" value="Homeodomain-like_sf"/>
</dbReference>